<dbReference type="OrthoDB" id="5428890at2759"/>
<keyword evidence="3" id="KW-1185">Reference proteome</keyword>
<evidence type="ECO:0000313" key="2">
    <source>
        <dbReference type="EMBL" id="KUI57843.1"/>
    </source>
</evidence>
<accession>A0A194V1R3</accession>
<keyword evidence="1" id="KW-0812">Transmembrane</keyword>
<evidence type="ECO:0000256" key="1">
    <source>
        <dbReference type="SAM" id="Phobius"/>
    </source>
</evidence>
<dbReference type="Proteomes" id="UP000078576">
    <property type="component" value="Unassembled WGS sequence"/>
</dbReference>
<proteinExistence type="predicted"/>
<feature type="transmembrane region" description="Helical" evidence="1">
    <location>
        <begin position="353"/>
        <end position="372"/>
    </location>
</feature>
<keyword evidence="1" id="KW-1133">Transmembrane helix</keyword>
<keyword evidence="1" id="KW-0472">Membrane</keyword>
<sequence length="392" mass="44909">MPLDFIIFRNSRRCSKTSQQKIMDGAAELDALPIMYIDQMALLEIGSTVFSSLMDADPQARQEVTYMFWGEGSKQRLNGLDINLAPFWNYYIKECTYALYDRGRYVALRTHRDVVEVAAQLDSGLLRTEIKDSLRTKLTTPHHNEDELLENSIDLVSGLLLMMDCGTFIHGFSGRTELLWRQGSLRQHLVDHFGETPVLGHDGVKLEKNFIARNLGRIAGLEIVWTDNLVDHLRMSDDDTKVHIFHHASFLECQRHSQKSLLPEGVATETLQTLALLLPSADAETRTWFLKMAATTGLDTRAIQCGRLRSDRRQIEKFRIWRDRLVTLKQVFDEAQPKTLSQWWYDRRNGVQWYTFWVAILVLVLTIVFGLIQSIEGALQVYASFKSLSGPG</sequence>
<evidence type="ECO:0000313" key="3">
    <source>
        <dbReference type="Proteomes" id="UP000078576"/>
    </source>
</evidence>
<gene>
    <name evidence="2" type="ORF">VP1G_05167</name>
</gene>
<dbReference type="AlphaFoldDB" id="A0A194V1R3"/>
<reference evidence="3" key="1">
    <citation type="submission" date="2014-12" db="EMBL/GenBank/DDBJ databases">
        <title>Genome Sequence of Valsa Canker Pathogens Uncovers a Specific Adaption of Colonization on Woody Bark.</title>
        <authorList>
            <person name="Yin Z."/>
            <person name="Liu H."/>
            <person name="Gao X."/>
            <person name="Li Z."/>
            <person name="Song N."/>
            <person name="Ke X."/>
            <person name="Dai Q."/>
            <person name="Wu Y."/>
            <person name="Sun Y."/>
            <person name="Xu J.-R."/>
            <person name="Kang Z.K."/>
            <person name="Wang L."/>
            <person name="Huang L."/>
        </authorList>
    </citation>
    <scope>NUCLEOTIDE SEQUENCE [LARGE SCALE GENOMIC DNA]</scope>
    <source>
        <strain evidence="3">SXYL134</strain>
    </source>
</reference>
<name>A0A194V1R3_CYTMA</name>
<dbReference type="EMBL" id="KN714705">
    <property type="protein sequence ID" value="KUI57843.1"/>
    <property type="molecule type" value="Genomic_DNA"/>
</dbReference>
<protein>
    <submittedName>
        <fullName evidence="2">Uncharacterized protein</fullName>
    </submittedName>
</protein>
<organism evidence="2 3">
    <name type="scientific">Cytospora mali</name>
    <name type="common">Apple Valsa canker fungus</name>
    <name type="synonym">Valsa mali</name>
    <dbReference type="NCBI Taxonomy" id="578113"/>
    <lineage>
        <taxon>Eukaryota</taxon>
        <taxon>Fungi</taxon>
        <taxon>Dikarya</taxon>
        <taxon>Ascomycota</taxon>
        <taxon>Pezizomycotina</taxon>
        <taxon>Sordariomycetes</taxon>
        <taxon>Sordariomycetidae</taxon>
        <taxon>Diaporthales</taxon>
        <taxon>Cytosporaceae</taxon>
        <taxon>Cytospora</taxon>
    </lineage>
</organism>